<evidence type="ECO:0000313" key="5">
    <source>
        <dbReference type="EMBL" id="KAK7791987.1"/>
    </source>
</evidence>
<feature type="compositionally biased region" description="Low complexity" evidence="3">
    <location>
        <begin position="1725"/>
        <end position="1746"/>
    </location>
</feature>
<dbReference type="PANTHER" id="PTHR31915:SF6">
    <property type="entry name" value="SKICH DOMAIN-CONTAINING PROTEIN"/>
    <property type="match status" value="1"/>
</dbReference>
<organism evidence="5 6">
    <name type="scientific">Gryllus longicercus</name>
    <dbReference type="NCBI Taxonomy" id="2509291"/>
    <lineage>
        <taxon>Eukaryota</taxon>
        <taxon>Metazoa</taxon>
        <taxon>Ecdysozoa</taxon>
        <taxon>Arthropoda</taxon>
        <taxon>Hexapoda</taxon>
        <taxon>Insecta</taxon>
        <taxon>Pterygota</taxon>
        <taxon>Neoptera</taxon>
        <taxon>Polyneoptera</taxon>
        <taxon>Orthoptera</taxon>
        <taxon>Ensifera</taxon>
        <taxon>Gryllidea</taxon>
        <taxon>Grylloidea</taxon>
        <taxon>Gryllidae</taxon>
        <taxon>Gryllinae</taxon>
        <taxon>Gryllus</taxon>
    </lineage>
</organism>
<dbReference type="EMBL" id="JAZDUA010000482">
    <property type="protein sequence ID" value="KAK7791987.1"/>
    <property type="molecule type" value="Genomic_DNA"/>
</dbReference>
<feature type="region of interest" description="Disordered" evidence="3">
    <location>
        <begin position="1480"/>
        <end position="1546"/>
    </location>
</feature>
<feature type="coiled-coil region" evidence="2">
    <location>
        <begin position="659"/>
        <end position="851"/>
    </location>
</feature>
<accession>A0AAN9V7M4</accession>
<evidence type="ECO:0000256" key="3">
    <source>
        <dbReference type="SAM" id="MobiDB-lite"/>
    </source>
</evidence>
<reference evidence="5 6" key="1">
    <citation type="submission" date="2024-03" db="EMBL/GenBank/DDBJ databases">
        <title>The genome assembly and annotation of the cricket Gryllus longicercus Weissman &amp; Gray.</title>
        <authorList>
            <person name="Szrajer S."/>
            <person name="Gray D."/>
            <person name="Ylla G."/>
        </authorList>
    </citation>
    <scope>NUCLEOTIDE SEQUENCE [LARGE SCALE GENOMIC DNA]</scope>
    <source>
        <strain evidence="5">DAG 2021-001</strain>
        <tissue evidence="5">Whole body minus gut</tissue>
    </source>
</reference>
<feature type="compositionally biased region" description="Basic and acidic residues" evidence="3">
    <location>
        <begin position="1801"/>
        <end position="1818"/>
    </location>
</feature>
<feature type="compositionally biased region" description="Acidic residues" evidence="3">
    <location>
        <begin position="2180"/>
        <end position="2192"/>
    </location>
</feature>
<evidence type="ECO:0000313" key="6">
    <source>
        <dbReference type="Proteomes" id="UP001378592"/>
    </source>
</evidence>
<protein>
    <recommendedName>
        <fullName evidence="4">SKICH domain-containing protein</fullName>
    </recommendedName>
</protein>
<feature type="region of interest" description="Disordered" evidence="3">
    <location>
        <begin position="598"/>
        <end position="638"/>
    </location>
</feature>
<feature type="region of interest" description="Disordered" evidence="3">
    <location>
        <begin position="2108"/>
        <end position="2192"/>
    </location>
</feature>
<feature type="coiled-coil region" evidence="2">
    <location>
        <begin position="2066"/>
        <end position="2107"/>
    </location>
</feature>
<evidence type="ECO:0000256" key="1">
    <source>
        <dbReference type="ARBA" id="ARBA00023054"/>
    </source>
</evidence>
<feature type="compositionally biased region" description="Polar residues" evidence="3">
    <location>
        <begin position="1886"/>
        <end position="1899"/>
    </location>
</feature>
<dbReference type="Proteomes" id="UP001378592">
    <property type="component" value="Unassembled WGS sequence"/>
</dbReference>
<keyword evidence="1 2" id="KW-0175">Coiled coil</keyword>
<evidence type="ECO:0000259" key="4">
    <source>
        <dbReference type="Pfam" id="PF17751"/>
    </source>
</evidence>
<proteinExistence type="predicted"/>
<dbReference type="InterPro" id="IPR051002">
    <property type="entry name" value="UBA_autophagy_assoc_protein"/>
</dbReference>
<dbReference type="Pfam" id="PF17751">
    <property type="entry name" value="SKICH"/>
    <property type="match status" value="1"/>
</dbReference>
<dbReference type="Gene3D" id="2.60.40.2840">
    <property type="match status" value="1"/>
</dbReference>
<feature type="coiled-coil region" evidence="2">
    <location>
        <begin position="1427"/>
        <end position="1461"/>
    </location>
</feature>
<feature type="compositionally biased region" description="Basic and acidic residues" evidence="3">
    <location>
        <begin position="1783"/>
        <end position="1793"/>
    </location>
</feature>
<feature type="coiled-coil region" evidence="2">
    <location>
        <begin position="1948"/>
        <end position="1996"/>
    </location>
</feature>
<feature type="region of interest" description="Disordered" evidence="3">
    <location>
        <begin position="860"/>
        <end position="891"/>
    </location>
</feature>
<feature type="region of interest" description="Disordered" evidence="3">
    <location>
        <begin position="1878"/>
        <end position="1944"/>
    </location>
</feature>
<dbReference type="PANTHER" id="PTHR31915">
    <property type="entry name" value="SKICH DOMAIN-CONTAINING PROTEIN"/>
    <property type="match status" value="1"/>
</dbReference>
<gene>
    <name evidence="5" type="ORF">R5R35_007974</name>
</gene>
<evidence type="ECO:0000256" key="2">
    <source>
        <dbReference type="SAM" id="Coils"/>
    </source>
</evidence>
<feature type="coiled-coil region" evidence="2">
    <location>
        <begin position="1100"/>
        <end position="1180"/>
    </location>
</feature>
<feature type="coiled-coil region" evidence="2">
    <location>
        <begin position="1364"/>
        <end position="1398"/>
    </location>
</feature>
<dbReference type="InterPro" id="IPR041611">
    <property type="entry name" value="SKICH"/>
</dbReference>
<name>A0AAN9V7M4_9ORTH</name>
<keyword evidence="6" id="KW-1185">Reference proteome</keyword>
<feature type="compositionally biased region" description="Polar residues" evidence="3">
    <location>
        <begin position="1910"/>
        <end position="1922"/>
    </location>
</feature>
<sequence>MIYLNCNQLPSSGHLASAVNCVIFDNVKTEYRGDEDITIEYILDSDTEPSSRNWIGLYPKGATQLDQYVTFEWTIVNPSNEYLKQHKITFHAKYHMKSVEADKEYFFIFVNKQMKVIGSSSYFCFLFYHTLEIDDLKVPEKVGTRGSSTPESLKSLSEENVLKDGIDKEILQELHYHTTHLKHKQHMQLSSTHTSDSISQNISGFKADVTLTSPDFPVSNNSSLSNNNNNFCALCKRPSNFAEIEQRLNAKIKMYAEYGHTLEKRIEELEKNFEMSQVAQKQLKLIAYHAKREKTSYQKFVNEMLSVLTSKGAVRILDGHGTELLLKRVDITQSENKGASIMSRKSHREEILKSVISSQESTIRELMAKLENYSLQEKENPAELEDEITVLDKIHTNKKQMNAMEKYDSALPAIAPLKPDLEKDEAKKRPDENVNVALNESLGNTSDNHELNETYSIDNLVGEPVSVILPLSDYRQTKNQSYEESRNSFASLDDGQGDFHYKSLSSKENIHDIKENVMKELRNAIRKRQDKSEKFKSDPCHAISNESFNLSINETVQSTSVEEPNALIIKGERLQYAIIREHWTELYKVKMGAAGSVQSNEVNSDPSLSPHSLPQQSASDGLPEDTRATQTNTETNHKEVRAIGEELWLKQIQDLGKIVQNLASENLKLIDSNRELKQKCEQQESVLNERNSCEKDKKEEIDENLQMVTNLQKEAANDKILIEDLKQQLQTNTENNAIEVEKYHENLNFMRMKVKEYEQVVEKLEKNAVVQNDAIQSLQSTISSVDCQGNLVEQNASEMKDTIEALKQSHEVCQQEKKDLEEQLEEERNLRRKISDEKQKLQEEFVQIKQTMRLNVVKTTSENSDADGSDLDINGEPDQSACASGSRSEEARALSPRAAAELQVFQKQMKVKREARHKALSAISMEMERLRRELNNEREVRHKAVKELEDARNISDPHHIFEEVNALRHKLTSEQQEKDRIYKEMLKIQKEGNEEIENILKQLEKEKTKTDHLMGENKFFKEQLEECEQKLEFHSEENTQLQNKFETDRQKFQQQVLALKDVVAISKQMLTVRENQVTHLKQTLQDVEATVIQKHRGSLTAELRAEYETQMENIKALKALYEERMQVMNVEKEKLVGEQKELQRLIEEEKIIVENLETKLQEKEEIIMERNATVSDLQDQLSDAIDQSRNLSYELTLINNMFTQILGSSEMDLDRLTKLLQENHDLITEITTKGDCESEITASLPKLLLDLVSRAENTENIAGDKESSDQISDNASCSTSFNAEQNEATVPFVSVNTNGSPLAMQDISSNLPKVWKVLLELVSHHVPSPSEETEDDSKTSCYKRVDTPHGPKNVISVSKTFLRLRDLILQKKSLQKEVTRLKQLNVHLETKLNDQERRLSLVSTELRKTWNVVDHMRVQHQQLHTHEKVLRYELQEKRKLLMELKEELEYCREKWEDARQKNSQSETEWQKLRKEFALRKNKPLNNSGESGFSEEKDDDNSDNDGTKMQTQRKSSNSGFTDSQKRDSTDQSVTKSEDPEAVNSSASSLPDLVAVTADLSLPPTNVAGSIGAIPSNEIIGRNNDSILQNIVQDTFSLDSDSSGPPILEPSLLEECPTVSLITLLKQQLSCFSKNLDIITTGFDTNDHFRALQSIFALPAIQIPENLNPPVEPGTSYLQKARASIDRGIQVTEECHDKVNESEVSVCEIDSPHFSKSDEVLQKHGKSITNSVETPSSSSSISQPHSTVGQENVSSPASEAECPREESCLESTDACSNSENINSESRSERLQRMERQCQQLFDKVTRRSETSRFTSDEPKDQNNSQENSDGPARNFEDMLDARAARLKRLEEQSQQLFKKVTRTTHRSTELSNRLEELHEQYGSEDIPGSTTVDNTPQNMPSDSILREVPIPTNDQKLSDQATSDTSEDLAISLPGPSVSHIPPPSLEDKLDARAARLKRLEEQSQQLFNKVTKTTQRSTELSNRLEELHEQYNNEEAEGNALSLPEGNSSLVSDIPKPPPFPDHLLQANLLVSARTVENEKVVQTETACSTSSSSSHIPSPPSLEGLLDARAARLKRLEEQSQQLFKKVKRTTHRSTELSNRLEQLHDQYGSEDSTGSVTHHSTNSIPPPPPLPEHLGAMRLPTTCLPSSSSHIPTPPPLPENLPSVRLPAKMDQPTSSNNEEQDVCDEEKEQR</sequence>
<feature type="region of interest" description="Disordered" evidence="3">
    <location>
        <begin position="1716"/>
        <end position="1832"/>
    </location>
</feature>
<feature type="region of interest" description="Disordered" evidence="3">
    <location>
        <begin position="1326"/>
        <end position="1345"/>
    </location>
</feature>
<feature type="compositionally biased region" description="Low complexity" evidence="3">
    <location>
        <begin position="604"/>
        <end position="619"/>
    </location>
</feature>
<comment type="caution">
    <text evidence="5">The sequence shown here is derived from an EMBL/GenBank/DDBJ whole genome shotgun (WGS) entry which is preliminary data.</text>
</comment>
<feature type="compositionally biased region" description="Polar residues" evidence="3">
    <location>
        <begin position="2110"/>
        <end position="2124"/>
    </location>
</feature>
<feature type="compositionally biased region" description="Acidic residues" evidence="3">
    <location>
        <begin position="864"/>
        <end position="875"/>
    </location>
</feature>
<feature type="coiled-coil region" evidence="2">
    <location>
        <begin position="920"/>
        <end position="1044"/>
    </location>
</feature>
<feature type="compositionally biased region" description="Polar residues" evidence="3">
    <location>
        <begin position="1506"/>
        <end position="1521"/>
    </location>
</feature>
<feature type="domain" description="SKICH" evidence="4">
    <location>
        <begin position="22"/>
        <end position="125"/>
    </location>
</feature>